<dbReference type="Proteomes" id="UP000198967">
    <property type="component" value="Unassembled WGS sequence"/>
</dbReference>
<evidence type="ECO:0000256" key="8">
    <source>
        <dbReference type="SAM" id="Phobius"/>
    </source>
</evidence>
<dbReference type="PANTHER" id="PTHR32507">
    <property type="entry name" value="NA(+)/H(+) ANTIPORTER 1"/>
    <property type="match status" value="1"/>
</dbReference>
<evidence type="ECO:0000256" key="5">
    <source>
        <dbReference type="ARBA" id="ARBA00022989"/>
    </source>
</evidence>
<dbReference type="AlphaFoldDB" id="A0A1G7PUD9"/>
<dbReference type="GO" id="GO:1902600">
    <property type="term" value="P:proton transmembrane transport"/>
    <property type="evidence" value="ECO:0007669"/>
    <property type="project" value="InterPro"/>
</dbReference>
<keyword evidence="11" id="KW-1185">Reference proteome</keyword>
<gene>
    <name evidence="10" type="ORF">SAMN05216377_107216</name>
</gene>
<dbReference type="OrthoDB" id="4174405at2"/>
<dbReference type="EMBL" id="FNBE01000007">
    <property type="protein sequence ID" value="SDF89030.1"/>
    <property type="molecule type" value="Genomic_DNA"/>
</dbReference>
<sequence>MLALVVIMVILLAWALVAGRLARFSVTMPLAMLVAGVLLTAGPAPVFVFDLGFGAPDGVVGQAEHIVEVVLAILLFLDATEVPGGVLGREPRLTLRLLLIALPLSLALAWVAGVLLFDGTGLWLLLVLATVVMPVDLAPAAAFVRDRRVPERLRALVNTESGLNDGLVAPVFLIALAVATSAEAEDVTHAVLDAVPSLVIAVAVGVVIGWVAARLLRRVLDAGWTSPSALRIGVLALPLLAYGTAVVLGGNGFVAAFVAGVLFEPAARTLPAGTLHLTEDVGELLSLALWFVFGAIVNRTLAIGSITWQVVVFALVALTVARIAPVALSLAGTTIAPRDRLVLGWLGPRGIATLVFGLLAVVDLQGPETELVLAVTVVTVVASIVLHGLSTGLVIRSYARRAPS</sequence>
<feature type="transmembrane region" description="Helical" evidence="8">
    <location>
        <begin position="165"/>
        <end position="182"/>
    </location>
</feature>
<dbReference type="InterPro" id="IPR006153">
    <property type="entry name" value="Cation/H_exchanger_TM"/>
</dbReference>
<keyword evidence="6" id="KW-0406">Ion transport</keyword>
<evidence type="ECO:0000256" key="4">
    <source>
        <dbReference type="ARBA" id="ARBA00022692"/>
    </source>
</evidence>
<keyword evidence="3" id="KW-0050">Antiport</keyword>
<evidence type="ECO:0000313" key="11">
    <source>
        <dbReference type="Proteomes" id="UP000198967"/>
    </source>
</evidence>
<feature type="transmembrane region" description="Helical" evidence="8">
    <location>
        <begin position="342"/>
        <end position="364"/>
    </location>
</feature>
<dbReference type="RefSeq" id="WP_093083390.1">
    <property type="nucleotide sequence ID" value="NZ_FNBE01000007.1"/>
</dbReference>
<feature type="transmembrane region" description="Helical" evidence="8">
    <location>
        <begin position="28"/>
        <end position="49"/>
    </location>
</feature>
<evidence type="ECO:0000313" key="10">
    <source>
        <dbReference type="EMBL" id="SDF89030.1"/>
    </source>
</evidence>
<feature type="transmembrane region" description="Helical" evidence="8">
    <location>
        <begin position="123"/>
        <end position="144"/>
    </location>
</feature>
<organism evidence="10 11">
    <name type="scientific">Pseudonocardia oroxyli</name>
    <dbReference type="NCBI Taxonomy" id="366584"/>
    <lineage>
        <taxon>Bacteria</taxon>
        <taxon>Bacillati</taxon>
        <taxon>Actinomycetota</taxon>
        <taxon>Actinomycetes</taxon>
        <taxon>Pseudonocardiales</taxon>
        <taxon>Pseudonocardiaceae</taxon>
        <taxon>Pseudonocardia</taxon>
    </lineage>
</organism>
<proteinExistence type="predicted"/>
<accession>A0A1G7PUD9</accession>
<dbReference type="GO" id="GO:0005886">
    <property type="term" value="C:plasma membrane"/>
    <property type="evidence" value="ECO:0007669"/>
    <property type="project" value="UniProtKB-SubCell"/>
</dbReference>
<evidence type="ECO:0000256" key="3">
    <source>
        <dbReference type="ARBA" id="ARBA00022449"/>
    </source>
</evidence>
<evidence type="ECO:0000256" key="2">
    <source>
        <dbReference type="ARBA" id="ARBA00022448"/>
    </source>
</evidence>
<evidence type="ECO:0000256" key="6">
    <source>
        <dbReference type="ARBA" id="ARBA00023065"/>
    </source>
</evidence>
<feature type="transmembrane region" description="Helical" evidence="8">
    <location>
        <begin position="97"/>
        <end position="117"/>
    </location>
</feature>
<feature type="domain" description="Cation/H+ exchanger transmembrane" evidence="9">
    <location>
        <begin position="9"/>
        <end position="394"/>
    </location>
</feature>
<comment type="subcellular location">
    <subcellularLocation>
        <location evidence="1">Cell membrane</location>
        <topology evidence="1">Multi-pass membrane protein</topology>
    </subcellularLocation>
</comment>
<dbReference type="PANTHER" id="PTHR32507:SF8">
    <property type="entry name" value="CNH1P"/>
    <property type="match status" value="1"/>
</dbReference>
<dbReference type="STRING" id="366584.SAMN05216377_107216"/>
<dbReference type="GO" id="GO:0015297">
    <property type="term" value="F:antiporter activity"/>
    <property type="evidence" value="ECO:0007669"/>
    <property type="project" value="UniProtKB-KW"/>
</dbReference>
<reference evidence="10 11" key="1">
    <citation type="submission" date="2016-10" db="EMBL/GenBank/DDBJ databases">
        <authorList>
            <person name="de Groot N.N."/>
        </authorList>
    </citation>
    <scope>NUCLEOTIDE SEQUENCE [LARGE SCALE GENOMIC DNA]</scope>
    <source>
        <strain evidence="10 11">CGMCC 4.3143</strain>
    </source>
</reference>
<protein>
    <submittedName>
        <fullName evidence="10">Sodium/proton antiporter, CPA1 family</fullName>
    </submittedName>
</protein>
<keyword evidence="7 8" id="KW-0472">Membrane</keyword>
<feature type="transmembrane region" description="Helical" evidence="8">
    <location>
        <begin position="281"/>
        <end position="298"/>
    </location>
</feature>
<feature type="transmembrane region" description="Helical" evidence="8">
    <location>
        <begin position="194"/>
        <end position="213"/>
    </location>
</feature>
<keyword evidence="2" id="KW-0813">Transport</keyword>
<feature type="transmembrane region" description="Helical" evidence="8">
    <location>
        <begin position="371"/>
        <end position="395"/>
    </location>
</feature>
<keyword evidence="4 8" id="KW-0812">Transmembrane</keyword>
<name>A0A1G7PUD9_PSEOR</name>
<evidence type="ECO:0000256" key="1">
    <source>
        <dbReference type="ARBA" id="ARBA00004651"/>
    </source>
</evidence>
<dbReference type="Pfam" id="PF00999">
    <property type="entry name" value="Na_H_Exchanger"/>
    <property type="match status" value="1"/>
</dbReference>
<evidence type="ECO:0000259" key="9">
    <source>
        <dbReference type="Pfam" id="PF00999"/>
    </source>
</evidence>
<keyword evidence="5 8" id="KW-1133">Transmembrane helix</keyword>
<evidence type="ECO:0000256" key="7">
    <source>
        <dbReference type="ARBA" id="ARBA00023136"/>
    </source>
</evidence>
<feature type="transmembrane region" description="Helical" evidence="8">
    <location>
        <begin position="310"/>
        <end position="336"/>
    </location>
</feature>
<feature type="transmembrane region" description="Helical" evidence="8">
    <location>
        <begin position="234"/>
        <end position="261"/>
    </location>
</feature>